<sequence>MINENLYSLTIGDHIALDMLNTVSYLDGRIVDYWRSSQNVIRWLVNIAGIDIAPTRSFSDQELFNDAIELREVIRTLVEQRKAGCNLDFTKLSLFLSGASSYLAITKSSNNFMLQRRYRSDSTIEVLSPLAEAAADLLINLDVNLLKRCCGLNCILWFYDRSKSHRRRWCSMDVCGNRHKVSRYRGHI</sequence>
<dbReference type="Gene3D" id="1.10.3300.10">
    <property type="entry name" value="Jann2411-like domain"/>
    <property type="match status" value="1"/>
</dbReference>
<accession>A0ABT6Q7W7</accession>
<dbReference type="PANTHER" id="PTHR35525">
    <property type="entry name" value="BLL6575 PROTEIN"/>
    <property type="match status" value="1"/>
</dbReference>
<evidence type="ECO:0000313" key="2">
    <source>
        <dbReference type="EMBL" id="MDI2112990.1"/>
    </source>
</evidence>
<proteinExistence type="predicted"/>
<dbReference type="Proteomes" id="UP001431775">
    <property type="component" value="Unassembled WGS sequence"/>
</dbReference>
<dbReference type="SUPFAM" id="SSF160904">
    <property type="entry name" value="Jann2411-like"/>
    <property type="match status" value="1"/>
</dbReference>
<dbReference type="InterPro" id="IPR023286">
    <property type="entry name" value="ABATE_dom_sf"/>
</dbReference>
<dbReference type="Pfam" id="PF11706">
    <property type="entry name" value="zf-CGNR"/>
    <property type="match status" value="1"/>
</dbReference>
<dbReference type="InterPro" id="IPR021005">
    <property type="entry name" value="Znf_CGNR"/>
</dbReference>
<keyword evidence="3" id="KW-1185">Reference proteome</keyword>
<comment type="caution">
    <text evidence="2">The sequence shown here is derived from an EMBL/GenBank/DDBJ whole genome shotgun (WGS) entry which is preliminary data.</text>
</comment>
<dbReference type="EMBL" id="JASBAN010000001">
    <property type="protein sequence ID" value="MDI2112990.1"/>
    <property type="molecule type" value="Genomic_DNA"/>
</dbReference>
<dbReference type="RefSeq" id="WP_281462612.1">
    <property type="nucleotide sequence ID" value="NZ_JASBAN010000001.1"/>
</dbReference>
<protein>
    <submittedName>
        <fullName evidence="2">CGNR zinc finger domain-containing protein</fullName>
    </submittedName>
</protein>
<dbReference type="Pfam" id="PF07336">
    <property type="entry name" value="ABATE"/>
    <property type="match status" value="1"/>
</dbReference>
<feature type="domain" description="Zinc finger CGNR" evidence="1">
    <location>
        <begin position="146"/>
        <end position="185"/>
    </location>
</feature>
<dbReference type="InterPro" id="IPR010852">
    <property type="entry name" value="ABATE"/>
</dbReference>
<gene>
    <name evidence="2" type="ORF">QJV33_06795</name>
</gene>
<evidence type="ECO:0000259" key="1">
    <source>
        <dbReference type="Pfam" id="PF11706"/>
    </source>
</evidence>
<reference evidence="2" key="1">
    <citation type="submission" date="2023-05" db="EMBL/GenBank/DDBJ databases">
        <title>Whole genome sequence of Commensalibacter sp.</title>
        <authorList>
            <person name="Charoenyingcharoen P."/>
            <person name="Yukphan P."/>
        </authorList>
    </citation>
    <scope>NUCLEOTIDE SEQUENCE</scope>
    <source>
        <strain evidence="2">TBRC 10068</strain>
    </source>
</reference>
<evidence type="ECO:0000313" key="3">
    <source>
        <dbReference type="Proteomes" id="UP001431775"/>
    </source>
</evidence>
<name>A0ABT6Q7W7_9PROT</name>
<organism evidence="2 3">
    <name type="scientific">Commensalibacter nepenthis</name>
    <dbReference type="NCBI Taxonomy" id="3043872"/>
    <lineage>
        <taxon>Bacteria</taxon>
        <taxon>Pseudomonadati</taxon>
        <taxon>Pseudomonadota</taxon>
        <taxon>Alphaproteobacteria</taxon>
        <taxon>Acetobacterales</taxon>
        <taxon>Acetobacteraceae</taxon>
    </lineage>
</organism>
<dbReference type="PANTHER" id="PTHR35525:SF3">
    <property type="entry name" value="BLL6575 PROTEIN"/>
    <property type="match status" value="1"/>
</dbReference>